<dbReference type="Pfam" id="PF11710">
    <property type="entry name" value="Git3"/>
    <property type="match status" value="1"/>
</dbReference>
<dbReference type="GO" id="GO:0004930">
    <property type="term" value="F:G protein-coupled receptor activity"/>
    <property type="evidence" value="ECO:0007669"/>
    <property type="project" value="TreeGrafter"/>
</dbReference>
<evidence type="ECO:0000256" key="5">
    <source>
        <dbReference type="SAM" id="MobiDB-lite"/>
    </source>
</evidence>
<dbReference type="InterPro" id="IPR017452">
    <property type="entry name" value="GPCR_Rhodpsn_7TM"/>
</dbReference>
<feature type="transmembrane region" description="Helical" evidence="6">
    <location>
        <begin position="168"/>
        <end position="188"/>
    </location>
</feature>
<feature type="region of interest" description="Disordered" evidence="5">
    <location>
        <begin position="242"/>
        <end position="286"/>
    </location>
</feature>
<evidence type="ECO:0000256" key="1">
    <source>
        <dbReference type="ARBA" id="ARBA00004141"/>
    </source>
</evidence>
<dbReference type="OrthoDB" id="100006at2759"/>
<comment type="subcellular location">
    <subcellularLocation>
        <location evidence="1">Membrane</location>
        <topology evidence="1">Multi-pass membrane protein</topology>
    </subcellularLocation>
</comment>
<reference evidence="8" key="1">
    <citation type="journal article" date="2021" name="Nat. Commun.">
        <title>Genetic determinants of endophytism in the Arabidopsis root mycobiome.</title>
        <authorList>
            <person name="Mesny F."/>
            <person name="Miyauchi S."/>
            <person name="Thiergart T."/>
            <person name="Pickel B."/>
            <person name="Atanasova L."/>
            <person name="Karlsson M."/>
            <person name="Huettel B."/>
            <person name="Barry K.W."/>
            <person name="Haridas S."/>
            <person name="Chen C."/>
            <person name="Bauer D."/>
            <person name="Andreopoulos W."/>
            <person name="Pangilinan J."/>
            <person name="LaButti K."/>
            <person name="Riley R."/>
            <person name="Lipzen A."/>
            <person name="Clum A."/>
            <person name="Drula E."/>
            <person name="Henrissat B."/>
            <person name="Kohler A."/>
            <person name="Grigoriev I.V."/>
            <person name="Martin F.M."/>
            <person name="Hacquard S."/>
        </authorList>
    </citation>
    <scope>NUCLEOTIDE SEQUENCE</scope>
    <source>
        <strain evidence="8">MPI-CAGE-CH-0235</strain>
    </source>
</reference>
<dbReference type="GO" id="GO:0007189">
    <property type="term" value="P:adenylate cyclase-activating G protein-coupled receptor signaling pathway"/>
    <property type="evidence" value="ECO:0007669"/>
    <property type="project" value="TreeGrafter"/>
</dbReference>
<keyword evidence="9" id="KW-1185">Reference proteome</keyword>
<feature type="transmembrane region" description="Helical" evidence="6">
    <location>
        <begin position="297"/>
        <end position="319"/>
    </location>
</feature>
<comment type="caution">
    <text evidence="8">The sequence shown here is derived from an EMBL/GenBank/DDBJ whole genome shotgun (WGS) entry which is preliminary data.</text>
</comment>
<keyword evidence="8" id="KW-0675">Receptor</keyword>
<dbReference type="PROSITE" id="PS50262">
    <property type="entry name" value="G_PROTEIN_RECEP_F1_2"/>
    <property type="match status" value="1"/>
</dbReference>
<dbReference type="InterPro" id="IPR023041">
    <property type="entry name" value="Glucose_rcpt_Git3-like_N"/>
</dbReference>
<dbReference type="AlphaFoldDB" id="A0A8K0SYW6"/>
<feature type="domain" description="G-protein coupled receptors family 1 profile" evidence="7">
    <location>
        <begin position="23"/>
        <end position="348"/>
    </location>
</feature>
<evidence type="ECO:0000256" key="4">
    <source>
        <dbReference type="ARBA" id="ARBA00023136"/>
    </source>
</evidence>
<organism evidence="8 9">
    <name type="scientific">Stachybotrys elegans</name>
    <dbReference type="NCBI Taxonomy" id="80388"/>
    <lineage>
        <taxon>Eukaryota</taxon>
        <taxon>Fungi</taxon>
        <taxon>Dikarya</taxon>
        <taxon>Ascomycota</taxon>
        <taxon>Pezizomycotina</taxon>
        <taxon>Sordariomycetes</taxon>
        <taxon>Hypocreomycetidae</taxon>
        <taxon>Hypocreales</taxon>
        <taxon>Stachybotryaceae</taxon>
        <taxon>Stachybotrys</taxon>
    </lineage>
</organism>
<evidence type="ECO:0000259" key="7">
    <source>
        <dbReference type="PROSITE" id="PS50262"/>
    </source>
</evidence>
<dbReference type="EMBL" id="JAGPNK010000003">
    <property type="protein sequence ID" value="KAH7324464.1"/>
    <property type="molecule type" value="Genomic_DNA"/>
</dbReference>
<evidence type="ECO:0000256" key="2">
    <source>
        <dbReference type="ARBA" id="ARBA00022692"/>
    </source>
</evidence>
<keyword evidence="4 6" id="KW-0472">Membrane</keyword>
<feature type="transmembrane region" description="Helical" evidence="6">
    <location>
        <begin position="331"/>
        <end position="350"/>
    </location>
</feature>
<protein>
    <submittedName>
        <fullName evidence="8">G protein-coupled glucose receptor regulating Gpa2-domain-containing protein</fullName>
    </submittedName>
</protein>
<dbReference type="PANTHER" id="PTHR23112:SF37">
    <property type="entry name" value="G PROTEIN-COUPLED RECEPTOR GPR1"/>
    <property type="match status" value="1"/>
</dbReference>
<keyword evidence="2 6" id="KW-0812">Transmembrane</keyword>
<evidence type="ECO:0000256" key="3">
    <source>
        <dbReference type="ARBA" id="ARBA00022989"/>
    </source>
</evidence>
<gene>
    <name evidence="8" type="ORF">B0I35DRAFT_424242</name>
</gene>
<evidence type="ECO:0000313" key="8">
    <source>
        <dbReference type="EMBL" id="KAH7324464.1"/>
    </source>
</evidence>
<evidence type="ECO:0000256" key="6">
    <source>
        <dbReference type="SAM" id="Phobius"/>
    </source>
</evidence>
<name>A0A8K0SYW6_9HYPO</name>
<feature type="transmembrane region" description="Helical" evidence="6">
    <location>
        <begin position="6"/>
        <end position="32"/>
    </location>
</feature>
<feature type="transmembrane region" description="Helical" evidence="6">
    <location>
        <begin position="119"/>
        <end position="141"/>
    </location>
</feature>
<dbReference type="Gene3D" id="1.20.1070.10">
    <property type="entry name" value="Rhodopsin 7-helix transmembrane proteins"/>
    <property type="match status" value="1"/>
</dbReference>
<accession>A0A8K0SYW6</accession>
<keyword evidence="3 6" id="KW-1133">Transmembrane helix</keyword>
<evidence type="ECO:0000313" key="9">
    <source>
        <dbReference type="Proteomes" id="UP000813444"/>
    </source>
</evidence>
<dbReference type="SUPFAM" id="SSF81321">
    <property type="entry name" value="Family A G protein-coupled receptor-like"/>
    <property type="match status" value="1"/>
</dbReference>
<feature type="transmembrane region" description="Helical" evidence="6">
    <location>
        <begin position="44"/>
        <end position="66"/>
    </location>
</feature>
<dbReference type="PANTHER" id="PTHR23112">
    <property type="entry name" value="G PROTEIN-COUPLED RECEPTOR 157-RELATED"/>
    <property type="match status" value="1"/>
</dbReference>
<feature type="compositionally biased region" description="Polar residues" evidence="5">
    <location>
        <begin position="267"/>
        <end position="281"/>
    </location>
</feature>
<feature type="transmembrane region" description="Helical" evidence="6">
    <location>
        <begin position="86"/>
        <end position="107"/>
    </location>
</feature>
<sequence length="358" mass="39845">MAFDPVIASITLTGSALSALATSCVLVCFIVFRENHRTFRHSLVLGLTIADFLNATNNTVSGIIYIRDHELYDSPACEFNGWLGQLSVQATDFSILAISVATLLIVTRQARLSTFSTKRTVLICLSVWLMPLITSTTALAMGEMDPVSGNWCWISRDRTDLRYGLTHGWRFAIVATTIGIYSYVWWYLARHFKSMAAISDPVSSSSRKARFGPSALRSRSRSYVDMESTNDQEDDHELIETNNQARADPFHSSKPTPGAKPGEMRNVSETQSSQPTVASNQLRDRSNQNLRDVRRMLILNGYPMLYVLLWIPGIVNRIMEASGSTASRPLAILQTSTQFVGFANAITYGINGTWRPNK</sequence>
<dbReference type="Proteomes" id="UP000813444">
    <property type="component" value="Unassembled WGS sequence"/>
</dbReference>
<proteinExistence type="predicted"/>
<dbReference type="GO" id="GO:0005886">
    <property type="term" value="C:plasma membrane"/>
    <property type="evidence" value="ECO:0007669"/>
    <property type="project" value="TreeGrafter"/>
</dbReference>